<evidence type="ECO:0000256" key="2">
    <source>
        <dbReference type="ARBA" id="ARBA00006490"/>
    </source>
</evidence>
<protein>
    <submittedName>
        <fullName evidence="10">Cysteine desulfurase</fullName>
    </submittedName>
</protein>
<evidence type="ECO:0000313" key="10">
    <source>
        <dbReference type="EMBL" id="ROT46901.1"/>
    </source>
</evidence>
<comment type="caution">
    <text evidence="10">The sequence shown here is derived from an EMBL/GenBank/DDBJ whole genome shotgun (WGS) entry which is preliminary data.</text>
</comment>
<dbReference type="SUPFAM" id="SSF53383">
    <property type="entry name" value="PLP-dependent transferases"/>
    <property type="match status" value="1"/>
</dbReference>
<gene>
    <name evidence="10" type="ORF">EDM02_04970</name>
</gene>
<keyword evidence="7" id="KW-0411">Iron-sulfur</keyword>
<dbReference type="GO" id="GO:0031071">
    <property type="term" value="F:cysteine desulfurase activity"/>
    <property type="evidence" value="ECO:0007669"/>
    <property type="project" value="UniProtKB-EC"/>
</dbReference>
<dbReference type="Pfam" id="PF00266">
    <property type="entry name" value="Aminotran_5"/>
    <property type="match status" value="1"/>
</dbReference>
<dbReference type="Proteomes" id="UP000270927">
    <property type="component" value="Unassembled WGS sequence"/>
</dbReference>
<dbReference type="OrthoDB" id="9804366at2"/>
<dbReference type="RefSeq" id="WP_123663515.1">
    <property type="nucleotide sequence ID" value="NZ_RARA01000027.1"/>
</dbReference>
<comment type="catalytic activity">
    <reaction evidence="8">
        <text>(sulfur carrier)-H + L-cysteine = (sulfur carrier)-SH + L-alanine</text>
        <dbReference type="Rhea" id="RHEA:43892"/>
        <dbReference type="Rhea" id="RHEA-COMP:14737"/>
        <dbReference type="Rhea" id="RHEA-COMP:14739"/>
        <dbReference type="ChEBI" id="CHEBI:29917"/>
        <dbReference type="ChEBI" id="CHEBI:35235"/>
        <dbReference type="ChEBI" id="CHEBI:57972"/>
        <dbReference type="ChEBI" id="CHEBI:64428"/>
        <dbReference type="EC" id="2.8.1.7"/>
    </reaction>
</comment>
<dbReference type="AlphaFoldDB" id="A0A3N2QAZ1"/>
<dbReference type="GO" id="GO:0051536">
    <property type="term" value="F:iron-sulfur cluster binding"/>
    <property type="evidence" value="ECO:0007669"/>
    <property type="project" value="UniProtKB-KW"/>
</dbReference>
<keyword evidence="4" id="KW-0479">Metal-binding</keyword>
<dbReference type="InterPro" id="IPR000192">
    <property type="entry name" value="Aminotrans_V_dom"/>
</dbReference>
<evidence type="ECO:0000256" key="4">
    <source>
        <dbReference type="ARBA" id="ARBA00022723"/>
    </source>
</evidence>
<evidence type="ECO:0000256" key="8">
    <source>
        <dbReference type="ARBA" id="ARBA00050776"/>
    </source>
</evidence>
<keyword evidence="3" id="KW-0808">Transferase</keyword>
<evidence type="ECO:0000313" key="11">
    <source>
        <dbReference type="Proteomes" id="UP000270927"/>
    </source>
</evidence>
<comment type="cofactor">
    <cofactor evidence="1">
        <name>pyridoxal 5'-phosphate</name>
        <dbReference type="ChEBI" id="CHEBI:597326"/>
    </cofactor>
</comment>
<dbReference type="EMBL" id="RARA01000027">
    <property type="protein sequence ID" value="ROT46901.1"/>
    <property type="molecule type" value="Genomic_DNA"/>
</dbReference>
<name>A0A3N2QAZ1_9BACT</name>
<dbReference type="PANTHER" id="PTHR11601:SF34">
    <property type="entry name" value="CYSTEINE DESULFURASE"/>
    <property type="match status" value="1"/>
</dbReference>
<keyword evidence="5" id="KW-0663">Pyridoxal phosphate</keyword>
<evidence type="ECO:0000259" key="9">
    <source>
        <dbReference type="Pfam" id="PF00266"/>
    </source>
</evidence>
<dbReference type="PANTHER" id="PTHR11601">
    <property type="entry name" value="CYSTEINE DESULFURYLASE FAMILY MEMBER"/>
    <property type="match status" value="1"/>
</dbReference>
<sequence>MDIYLDNAATTKLDPEVLDDMIPYMTNIFGNPSSIHRYGCRVKSAIEKARKKIAMLCNVSPSEILFTSGGTEGNNMLLRGIVEAMHIQAVLTSPLEHLSVRAPLEKLAQQGKITLTYARVNQSGDLFLDEIEQWLQSHSHGHALLSFMQVNHEIGNITDIVAIGQLCQKYNAFFHSDTIQSIYYLTHDFRSLQLAVGSAHKIHGPIGIGFVYIDPKVSITPLICGGSQELNMRGGTENVAHIVGMAKALEIAFRDRIKIANHLFSIKKYMIELLKMHVPNVKFNGHSESLTKSSSTLLNISLPAWQDSDMLIYNLAIHGIAASTGSACTSGSDTGSLVIAALQKETPHAIRFSFSKYTTRAEITKTVECLRQLCTS</sequence>
<proteinExistence type="inferred from homology"/>
<keyword evidence="6" id="KW-0408">Iron</keyword>
<dbReference type="InterPro" id="IPR015422">
    <property type="entry name" value="PyrdxlP-dep_Trfase_small"/>
</dbReference>
<evidence type="ECO:0000256" key="3">
    <source>
        <dbReference type="ARBA" id="ARBA00022679"/>
    </source>
</evidence>
<evidence type="ECO:0000256" key="5">
    <source>
        <dbReference type="ARBA" id="ARBA00022898"/>
    </source>
</evidence>
<reference evidence="10 11" key="1">
    <citation type="submission" date="2018-09" db="EMBL/GenBank/DDBJ databases">
        <title>Comparative Genomics of Wolbachia-Cardinium Dual Endosymbiosis in a Plant-Parasitic Nematode.</title>
        <authorList>
            <person name="Brown A.M.V."/>
            <person name="Wasala S.K."/>
            <person name="Howe D.K."/>
            <person name="Peetz A.B."/>
            <person name="Zasada I.A."/>
            <person name="Denver D.R."/>
        </authorList>
    </citation>
    <scope>NUCLEOTIDE SEQUENCE [LARGE SCALE GENOMIC DNA]</scope>
    <source>
        <strain evidence="10 11">Pp_1</strain>
    </source>
</reference>
<organism evidence="10 11">
    <name type="scientific">Candidatus Cardinium hertigii</name>
    <dbReference type="NCBI Taxonomy" id="247481"/>
    <lineage>
        <taxon>Bacteria</taxon>
        <taxon>Pseudomonadati</taxon>
        <taxon>Bacteroidota</taxon>
        <taxon>Cytophagia</taxon>
        <taxon>Cytophagales</taxon>
        <taxon>Amoebophilaceae</taxon>
        <taxon>Candidatus Cardinium</taxon>
    </lineage>
</organism>
<dbReference type="InterPro" id="IPR015421">
    <property type="entry name" value="PyrdxlP-dep_Trfase_major"/>
</dbReference>
<dbReference type="GO" id="GO:0046872">
    <property type="term" value="F:metal ion binding"/>
    <property type="evidence" value="ECO:0007669"/>
    <property type="project" value="UniProtKB-KW"/>
</dbReference>
<dbReference type="InterPro" id="IPR016454">
    <property type="entry name" value="Cysteine_dSase"/>
</dbReference>
<dbReference type="Gene3D" id="3.40.640.10">
    <property type="entry name" value="Type I PLP-dependent aspartate aminotransferase-like (Major domain)"/>
    <property type="match status" value="1"/>
</dbReference>
<dbReference type="Gene3D" id="1.10.260.50">
    <property type="match status" value="1"/>
</dbReference>
<accession>A0A3N2QAZ1</accession>
<dbReference type="PIRSF" id="PIRSF005572">
    <property type="entry name" value="NifS"/>
    <property type="match status" value="1"/>
</dbReference>
<evidence type="ECO:0000256" key="6">
    <source>
        <dbReference type="ARBA" id="ARBA00023004"/>
    </source>
</evidence>
<evidence type="ECO:0000256" key="1">
    <source>
        <dbReference type="ARBA" id="ARBA00001933"/>
    </source>
</evidence>
<dbReference type="Gene3D" id="3.90.1150.10">
    <property type="entry name" value="Aspartate Aminotransferase, domain 1"/>
    <property type="match status" value="1"/>
</dbReference>
<comment type="similarity">
    <text evidence="2">Belongs to the class-V pyridoxal-phosphate-dependent aminotransferase family. NifS/IscS subfamily.</text>
</comment>
<keyword evidence="11" id="KW-1185">Reference proteome</keyword>
<dbReference type="InterPro" id="IPR015424">
    <property type="entry name" value="PyrdxlP-dep_Trfase"/>
</dbReference>
<evidence type="ECO:0000256" key="7">
    <source>
        <dbReference type="ARBA" id="ARBA00023014"/>
    </source>
</evidence>
<feature type="domain" description="Aminotransferase class V" evidence="9">
    <location>
        <begin position="3"/>
        <end position="364"/>
    </location>
</feature>